<evidence type="ECO:0000256" key="5">
    <source>
        <dbReference type="SAM" id="SignalP"/>
    </source>
</evidence>
<feature type="signal peptide" evidence="5">
    <location>
        <begin position="1"/>
        <end position="23"/>
    </location>
</feature>
<organism evidence="7 8">
    <name type="scientific">Canna indica</name>
    <name type="common">Indian-shot</name>
    <dbReference type="NCBI Taxonomy" id="4628"/>
    <lineage>
        <taxon>Eukaryota</taxon>
        <taxon>Viridiplantae</taxon>
        <taxon>Streptophyta</taxon>
        <taxon>Embryophyta</taxon>
        <taxon>Tracheophyta</taxon>
        <taxon>Spermatophyta</taxon>
        <taxon>Magnoliopsida</taxon>
        <taxon>Liliopsida</taxon>
        <taxon>Zingiberales</taxon>
        <taxon>Cannaceae</taxon>
        <taxon>Canna</taxon>
    </lineage>
</organism>
<keyword evidence="4" id="KW-0472">Membrane</keyword>
<dbReference type="FunFam" id="3.80.10.10:FF:000400">
    <property type="entry name" value="Nuclear pore complex protein NUP107"/>
    <property type="match status" value="1"/>
</dbReference>
<dbReference type="InterPro" id="IPR024788">
    <property type="entry name" value="Malectin-like_Carb-bd_dom"/>
</dbReference>
<evidence type="ECO:0000256" key="4">
    <source>
        <dbReference type="ARBA" id="ARBA00023136"/>
    </source>
</evidence>
<dbReference type="InterPro" id="IPR032675">
    <property type="entry name" value="LRR_dom_sf"/>
</dbReference>
<evidence type="ECO:0000313" key="7">
    <source>
        <dbReference type="EMBL" id="WOL12887.1"/>
    </source>
</evidence>
<feature type="chain" id="PRO_5042972380" evidence="5">
    <location>
        <begin position="24"/>
        <end position="513"/>
    </location>
</feature>
<evidence type="ECO:0000256" key="2">
    <source>
        <dbReference type="ARBA" id="ARBA00022729"/>
    </source>
</evidence>
<dbReference type="Pfam" id="PF00560">
    <property type="entry name" value="LRR_1"/>
    <property type="match status" value="2"/>
</dbReference>
<keyword evidence="3" id="KW-0677">Repeat</keyword>
<dbReference type="Pfam" id="PF12819">
    <property type="entry name" value="Malectin_like"/>
    <property type="match status" value="1"/>
</dbReference>
<dbReference type="Gene3D" id="3.80.10.10">
    <property type="entry name" value="Ribonuclease Inhibitor"/>
    <property type="match status" value="1"/>
</dbReference>
<keyword evidence="7" id="KW-0808">Transferase</keyword>
<protein>
    <submittedName>
        <fullName evidence="7">LRR receptor-like serine/threonine-protein kinase</fullName>
    </submittedName>
</protein>
<dbReference type="SUPFAM" id="SSF52058">
    <property type="entry name" value="L domain-like"/>
    <property type="match status" value="1"/>
</dbReference>
<dbReference type="EMBL" id="CP136896">
    <property type="protein sequence ID" value="WOL12887.1"/>
    <property type="molecule type" value="Genomic_DNA"/>
</dbReference>
<reference evidence="7 8" key="1">
    <citation type="submission" date="2023-10" db="EMBL/GenBank/DDBJ databases">
        <title>Chromosome-scale genome assembly provides insights into flower coloration mechanisms of Canna indica.</title>
        <authorList>
            <person name="Li C."/>
        </authorList>
    </citation>
    <scope>NUCLEOTIDE SEQUENCE [LARGE SCALE GENOMIC DNA]</scope>
    <source>
        <tissue evidence="7">Flower</tissue>
    </source>
</reference>
<dbReference type="Gene3D" id="2.60.120.430">
    <property type="entry name" value="Galactose-binding lectin"/>
    <property type="match status" value="1"/>
</dbReference>
<keyword evidence="8" id="KW-1185">Reference proteome</keyword>
<comment type="subcellular location">
    <subcellularLocation>
        <location evidence="1">Membrane</location>
        <topology evidence="1">Single-pass membrane protein</topology>
    </subcellularLocation>
</comment>
<dbReference type="Proteomes" id="UP001327560">
    <property type="component" value="Chromosome 7"/>
</dbReference>
<gene>
    <name evidence="7" type="ORF">Cni_G21655</name>
</gene>
<evidence type="ECO:0000256" key="3">
    <source>
        <dbReference type="ARBA" id="ARBA00022737"/>
    </source>
</evidence>
<name>A0AAQ3KW83_9LILI</name>
<evidence type="ECO:0000259" key="6">
    <source>
        <dbReference type="Pfam" id="PF12819"/>
    </source>
</evidence>
<dbReference type="AlphaFoldDB" id="A0AAQ3KW83"/>
<dbReference type="PANTHER" id="PTHR45631">
    <property type="entry name" value="OS07G0107800 PROTEIN-RELATED"/>
    <property type="match status" value="1"/>
</dbReference>
<keyword evidence="2 5" id="KW-0732">Signal</keyword>
<dbReference type="InterPro" id="IPR001611">
    <property type="entry name" value="Leu-rich_rpt"/>
</dbReference>
<dbReference type="GO" id="GO:0016301">
    <property type="term" value="F:kinase activity"/>
    <property type="evidence" value="ECO:0007669"/>
    <property type="project" value="UniProtKB-KW"/>
</dbReference>
<accession>A0AAQ3KW83</accession>
<sequence length="513" mass="56942">MSLFIVFVLLLCLLTIIPPSLDAALPNPRGYYINCGSSQEETVGDINWIPDQSFIKVGNASKIPNPDLLPILSTVRFFPDASAQKYCYVFPVAKGGKYLLRSTYYYGGFDGGEKPPVFDQIVDGTKWSTVDTAQNYANGLTTYFELILVAQGRTLSFCLARNDQTTSSPFVSAIELINLDDAMYEGTDFSKYALSTVARHRFGHTGDSISYPDDQFNRYWSAFTDSNPYVECHSNVTPAEFWNFPPVRVFQRALTTSRGKQLVVQWPPVELLSAVYYMALYFQDNRSPSPYSWRVFDVTVNEKEFIKDLNVSTSGVMVYGAQWALSGKVQIMMTPSKDFPVGPVINAGEILQVVPFNHRTLTRDVIAMDELARSLKNPPSDWSGDPCFPEQHSWTGVICSQDGTKRVVGLNLTNFGLSGSLPDSIGSLTAITQLRLSKNKFFGPIPNLSSLKNLETLQLQDNQLSGPIPSSLGELQNLKEIFLQNNKLTGNVPKSLTSKTGVDIRIQPGNEIS</sequence>
<keyword evidence="7" id="KW-0675">Receptor</keyword>
<evidence type="ECO:0000256" key="1">
    <source>
        <dbReference type="ARBA" id="ARBA00004167"/>
    </source>
</evidence>
<dbReference type="PANTHER" id="PTHR45631:SF45">
    <property type="entry name" value="LEUCINE-RICH REPEAT (LRR) FAMILY PROTEIN"/>
    <property type="match status" value="1"/>
</dbReference>
<feature type="domain" description="Malectin-like" evidence="6">
    <location>
        <begin position="33"/>
        <end position="352"/>
    </location>
</feature>
<dbReference type="GO" id="GO:0016020">
    <property type="term" value="C:membrane"/>
    <property type="evidence" value="ECO:0007669"/>
    <property type="project" value="UniProtKB-SubCell"/>
</dbReference>
<proteinExistence type="predicted"/>
<keyword evidence="7" id="KW-0418">Kinase</keyword>
<evidence type="ECO:0000313" key="8">
    <source>
        <dbReference type="Proteomes" id="UP001327560"/>
    </source>
</evidence>